<dbReference type="Pfam" id="PF00122">
    <property type="entry name" value="E1-E2_ATPase"/>
    <property type="match status" value="1"/>
</dbReference>
<reference evidence="14" key="1">
    <citation type="submission" date="2017-10" db="EMBL/GenBank/DDBJ databases">
        <title>FDA dAtabase for Regulatory Grade micrObial Sequences (FDA-ARGOS): Supporting development and validation of Infectious Disease Dx tests.</title>
        <authorList>
            <person name="Goldberg B."/>
            <person name="Campos J."/>
            <person name="Tallon L."/>
            <person name="Sadzewicz L."/>
            <person name="Ott S."/>
            <person name="Zhao X."/>
            <person name="Nagaraj S."/>
            <person name="Vavikolanu K."/>
            <person name="Aluvathingal J."/>
            <person name="Nadendla S."/>
            <person name="Geyer C."/>
            <person name="Sichtig H."/>
        </authorList>
    </citation>
    <scope>NUCLEOTIDE SEQUENCE [LARGE SCALE GENOMIC DNA]</scope>
    <source>
        <strain evidence="14">FDAARGOS_376</strain>
    </source>
</reference>
<keyword evidence="10 11" id="KW-0472">Membrane</keyword>
<evidence type="ECO:0000256" key="7">
    <source>
        <dbReference type="ARBA" id="ARBA00022842"/>
    </source>
</evidence>
<keyword evidence="5 11" id="KW-0547">Nucleotide-binding</keyword>
<dbReference type="FunFam" id="2.70.150.10:FF:000002">
    <property type="entry name" value="Copper-transporting ATPase 1, putative"/>
    <property type="match status" value="1"/>
</dbReference>
<feature type="transmembrane region" description="Helical" evidence="11">
    <location>
        <begin position="61"/>
        <end position="81"/>
    </location>
</feature>
<accession>A0A2C5W3R8</accession>
<dbReference type="PRINTS" id="PR00119">
    <property type="entry name" value="CATATPASE"/>
</dbReference>
<feature type="transmembrane region" description="Helical" evidence="11">
    <location>
        <begin position="647"/>
        <end position="669"/>
    </location>
</feature>
<feature type="domain" description="P-type ATPase A" evidence="12">
    <location>
        <begin position="173"/>
        <end position="274"/>
    </location>
</feature>
<keyword evidence="6 11" id="KW-0067">ATP-binding</keyword>
<feature type="transmembrane region" description="Helical" evidence="11">
    <location>
        <begin position="325"/>
        <end position="347"/>
    </location>
</feature>
<dbReference type="InterPro" id="IPR018303">
    <property type="entry name" value="ATPase_P-typ_P_site"/>
</dbReference>
<dbReference type="Gene3D" id="2.70.150.10">
    <property type="entry name" value="Calcium-transporting ATPase, cytoplasmic transduction domain A"/>
    <property type="match status" value="1"/>
</dbReference>
<dbReference type="GO" id="GO:0005886">
    <property type="term" value="C:plasma membrane"/>
    <property type="evidence" value="ECO:0007669"/>
    <property type="project" value="UniProtKB-SubCell"/>
</dbReference>
<dbReference type="InterPro" id="IPR023214">
    <property type="entry name" value="HAD_sf"/>
</dbReference>
<dbReference type="AlphaFoldDB" id="A0A2C5W3R8"/>
<dbReference type="GO" id="GO:0016887">
    <property type="term" value="F:ATP hydrolysis activity"/>
    <property type="evidence" value="ECO:0007669"/>
    <property type="project" value="InterPro"/>
</dbReference>
<proteinExistence type="inferred from homology"/>
<name>A0A2C5W3R8_PSEPU</name>
<dbReference type="SUPFAM" id="SSF81665">
    <property type="entry name" value="Calcium ATPase, transmembrane domain M"/>
    <property type="match status" value="1"/>
</dbReference>
<evidence type="ECO:0000313" key="13">
    <source>
        <dbReference type="EMBL" id="PHH38660.1"/>
    </source>
</evidence>
<organism evidence="13 14">
    <name type="scientific">Pseudomonas putida</name>
    <name type="common">Arthrobacter siderocapsulatus</name>
    <dbReference type="NCBI Taxonomy" id="303"/>
    <lineage>
        <taxon>Bacteria</taxon>
        <taxon>Pseudomonadati</taxon>
        <taxon>Pseudomonadota</taxon>
        <taxon>Gammaproteobacteria</taxon>
        <taxon>Pseudomonadales</taxon>
        <taxon>Pseudomonadaceae</taxon>
        <taxon>Pseudomonas</taxon>
    </lineage>
</organism>
<dbReference type="GO" id="GO:0030001">
    <property type="term" value="P:metal ion transport"/>
    <property type="evidence" value="ECO:0007669"/>
    <property type="project" value="UniProtKB-ARBA"/>
</dbReference>
<dbReference type="InterPro" id="IPR023298">
    <property type="entry name" value="ATPase_P-typ_TM_dom_sf"/>
</dbReference>
<comment type="subcellular location">
    <subcellularLocation>
        <location evidence="11">Cell membrane</location>
    </subcellularLocation>
    <subcellularLocation>
        <location evidence="1">Membrane</location>
        <topology evidence="1">Multi-pass membrane protein</topology>
    </subcellularLocation>
</comment>
<dbReference type="InterPro" id="IPR036412">
    <property type="entry name" value="HAD-like_sf"/>
</dbReference>
<comment type="similarity">
    <text evidence="2 11">Belongs to the cation transport ATPase (P-type) (TC 3.A.3) family. Type IB subfamily.</text>
</comment>
<dbReference type="InterPro" id="IPR008250">
    <property type="entry name" value="ATPase_P-typ_transduc_dom_A_sf"/>
</dbReference>
<protein>
    <submittedName>
        <fullName evidence="13">Heavy metal translocating P-type ATPase</fullName>
    </submittedName>
</protein>
<evidence type="ECO:0000256" key="5">
    <source>
        <dbReference type="ARBA" id="ARBA00022741"/>
    </source>
</evidence>
<dbReference type="SFLD" id="SFLDG00002">
    <property type="entry name" value="C1.7:_P-type_atpase_like"/>
    <property type="match status" value="1"/>
</dbReference>
<dbReference type="SUPFAM" id="SSF81660">
    <property type="entry name" value="Metal cation-transporting ATPase, ATP-binding domain N"/>
    <property type="match status" value="1"/>
</dbReference>
<dbReference type="GO" id="GO:0019829">
    <property type="term" value="F:ATPase-coupled monoatomic cation transmembrane transporter activity"/>
    <property type="evidence" value="ECO:0007669"/>
    <property type="project" value="InterPro"/>
</dbReference>
<evidence type="ECO:0000313" key="14">
    <source>
        <dbReference type="Proteomes" id="UP000222460"/>
    </source>
</evidence>
<dbReference type="InterPro" id="IPR044492">
    <property type="entry name" value="P_typ_ATPase_HD_dom"/>
</dbReference>
<evidence type="ECO:0000259" key="12">
    <source>
        <dbReference type="Pfam" id="PF00122"/>
    </source>
</evidence>
<evidence type="ECO:0000256" key="10">
    <source>
        <dbReference type="ARBA" id="ARBA00023136"/>
    </source>
</evidence>
<evidence type="ECO:0000256" key="2">
    <source>
        <dbReference type="ARBA" id="ARBA00006024"/>
    </source>
</evidence>
<keyword evidence="3 11" id="KW-0812">Transmembrane</keyword>
<dbReference type="NCBIfam" id="TIGR01525">
    <property type="entry name" value="ATPase-IB_hvy"/>
    <property type="match status" value="1"/>
</dbReference>
<dbReference type="InterPro" id="IPR001757">
    <property type="entry name" value="P_typ_ATPase"/>
</dbReference>
<keyword evidence="7" id="KW-0460">Magnesium</keyword>
<evidence type="ECO:0000256" key="9">
    <source>
        <dbReference type="ARBA" id="ARBA00022989"/>
    </source>
</evidence>
<feature type="transmembrane region" description="Helical" evidence="11">
    <location>
        <begin position="621"/>
        <end position="641"/>
    </location>
</feature>
<dbReference type="SFLD" id="SFLDF00027">
    <property type="entry name" value="p-type_atpase"/>
    <property type="match status" value="1"/>
</dbReference>
<evidence type="ECO:0000256" key="8">
    <source>
        <dbReference type="ARBA" id="ARBA00022967"/>
    </source>
</evidence>
<keyword evidence="4 11" id="KW-0479">Metal-binding</keyword>
<dbReference type="NCBIfam" id="TIGR01494">
    <property type="entry name" value="ATPase_P-type"/>
    <property type="match status" value="1"/>
</dbReference>
<dbReference type="Gene3D" id="3.40.50.1000">
    <property type="entry name" value="HAD superfamily/HAD-like"/>
    <property type="match status" value="1"/>
</dbReference>
<dbReference type="Proteomes" id="UP000222460">
    <property type="component" value="Unassembled WGS sequence"/>
</dbReference>
<comment type="caution">
    <text evidence="13">The sequence shown here is derived from an EMBL/GenBank/DDBJ whole genome shotgun (WGS) entry which is preliminary data.</text>
</comment>
<sequence>MDFKELTHNLKHKFEHLLNKEETHEGETCQDHYLHHEDHEHEHHHDHGHHHGHNHDDSKAVILYIAGLILYIIGMVLHFIGNGFANILFILTLFLSGYHVTMEGVEDTIEKTKKKGKFQPNVHILMTLAAVGAVLIGNAEEGALLILIFAGAHFLEEYVEEKSRKSLTALLQMNPTQARLIQENGEVVVVEVASLKVGDTLEVLHGDQVPIDGVITKGLTSIDEATITGESMPRSKGEGDEVFASTVNISNRFEMQVTAASTDTVFAKIMKVVENAQHSMNKQATFIQKIEPIYVNIVLIIWPIFLLFGYFLMGWDLNTTLYRGMVYLIGVSPCALAASAVPATLAAMSRLSKMGILAKGGAAISQLQELRVISFDKTGTLTKGTPDLTDYWFEDEAIIPAIVAMEKQSTHPLAQAVVQRFNEWTVLKEEIEVEVLVGQGVRSVVSGEEIQIVKPLDTTNRSAEVSSRMQEWASEGKTVVTVVKENMIVGLMAFMDLPNEASKAVLDYFKSELVHTTMITGDSRETAEMIGMKLGVQEVVANVLPEEKLEKIQSQKERYGLTAMVGDGVNDAPALATADIGIAMGNGTDIAIETSDIVIMRNDLQKLVSAHKISKKLHRVILENMIFAMSVVVMLLVLNFFGLTNIGWGVVLHEGSTILVLLNGLRLLAPIEE</sequence>
<dbReference type="GO" id="GO:0015662">
    <property type="term" value="F:P-type ion transporter activity"/>
    <property type="evidence" value="ECO:0007669"/>
    <property type="project" value="UniProtKB-ARBA"/>
</dbReference>
<dbReference type="InterPro" id="IPR023299">
    <property type="entry name" value="ATPase_P-typ_cyto_dom_N"/>
</dbReference>
<evidence type="ECO:0000256" key="11">
    <source>
        <dbReference type="RuleBase" id="RU362081"/>
    </source>
</evidence>
<evidence type="ECO:0000256" key="1">
    <source>
        <dbReference type="ARBA" id="ARBA00004141"/>
    </source>
</evidence>
<dbReference type="InterPro" id="IPR027256">
    <property type="entry name" value="P-typ_ATPase_IB"/>
</dbReference>
<dbReference type="PANTHER" id="PTHR43079:SF1">
    <property type="entry name" value="CADMIUM_ZINC-TRANSPORTING ATPASE HMA1, CHLOROPLASTIC-RELATED"/>
    <property type="match status" value="1"/>
</dbReference>
<feature type="transmembrane region" description="Helical" evidence="11">
    <location>
        <begin position="87"/>
        <end position="106"/>
    </location>
</feature>
<dbReference type="EMBL" id="PDKZ01000003">
    <property type="protein sequence ID" value="PHH38660.1"/>
    <property type="molecule type" value="Genomic_DNA"/>
</dbReference>
<dbReference type="SUPFAM" id="SSF81653">
    <property type="entry name" value="Calcium ATPase, transduction domain A"/>
    <property type="match status" value="1"/>
</dbReference>
<keyword evidence="8" id="KW-1278">Translocase</keyword>
<keyword evidence="9 11" id="KW-1133">Transmembrane helix</keyword>
<dbReference type="Gene3D" id="3.40.1110.10">
    <property type="entry name" value="Calcium-transporting ATPase, cytoplasmic domain N"/>
    <property type="match status" value="1"/>
</dbReference>
<feature type="transmembrane region" description="Helical" evidence="11">
    <location>
        <begin position="118"/>
        <end position="136"/>
    </location>
</feature>
<dbReference type="Pfam" id="PF00702">
    <property type="entry name" value="Hydrolase"/>
    <property type="match status" value="1"/>
</dbReference>
<keyword evidence="11" id="KW-1003">Cell membrane</keyword>
<dbReference type="GO" id="GO:0005524">
    <property type="term" value="F:ATP binding"/>
    <property type="evidence" value="ECO:0007669"/>
    <property type="project" value="UniProtKB-UniRule"/>
</dbReference>
<gene>
    <name evidence="13" type="ORF">CRX57_28460</name>
</gene>
<dbReference type="SUPFAM" id="SSF56784">
    <property type="entry name" value="HAD-like"/>
    <property type="match status" value="1"/>
</dbReference>
<dbReference type="PROSITE" id="PS00154">
    <property type="entry name" value="ATPASE_E1_E2"/>
    <property type="match status" value="1"/>
</dbReference>
<dbReference type="PANTHER" id="PTHR43079">
    <property type="entry name" value="PROBABLE CADMIUM/ZINC-TRANSPORTING ATPASE HMA1"/>
    <property type="match status" value="1"/>
</dbReference>
<evidence type="ECO:0000256" key="3">
    <source>
        <dbReference type="ARBA" id="ARBA00022692"/>
    </source>
</evidence>
<evidence type="ECO:0000256" key="6">
    <source>
        <dbReference type="ARBA" id="ARBA00022840"/>
    </source>
</evidence>
<evidence type="ECO:0000256" key="4">
    <source>
        <dbReference type="ARBA" id="ARBA00022723"/>
    </source>
</evidence>
<feature type="transmembrane region" description="Helical" evidence="11">
    <location>
        <begin position="293"/>
        <end position="313"/>
    </location>
</feature>
<dbReference type="GO" id="GO:0046872">
    <property type="term" value="F:metal ion binding"/>
    <property type="evidence" value="ECO:0007669"/>
    <property type="project" value="UniProtKB-KW"/>
</dbReference>
<dbReference type="InterPro" id="IPR051949">
    <property type="entry name" value="Cation_Transport_ATPase"/>
</dbReference>
<dbReference type="InterPro" id="IPR059000">
    <property type="entry name" value="ATPase_P-type_domA"/>
</dbReference>
<dbReference type="CDD" id="cd07551">
    <property type="entry name" value="P-type_ATPase_HM_ZosA_PfeT-like"/>
    <property type="match status" value="1"/>
</dbReference>
<dbReference type="SFLD" id="SFLDS00003">
    <property type="entry name" value="Haloacid_Dehalogenase"/>
    <property type="match status" value="1"/>
</dbReference>